<dbReference type="OrthoDB" id="4243680at2"/>
<reference evidence="1 2" key="1">
    <citation type="submission" date="2019-05" db="EMBL/GenBank/DDBJ databases">
        <title>Streptomyces marianii sp. nov., a novel marine actinomycete from southern coast of India.</title>
        <authorList>
            <person name="Iniyan A.M."/>
            <person name="Wink J."/>
            <person name="Ramprasad E."/>
            <person name="Ramana C.V."/>
            <person name="Bunk B."/>
            <person name="Sproer C."/>
            <person name="Joseph F.-J.R.S."/>
            <person name="Vincent S.G.P."/>
        </authorList>
    </citation>
    <scope>NUCLEOTIDE SEQUENCE [LARGE SCALE GENOMIC DNA]</scope>
    <source>
        <strain evidence="1 2">ICN19</strain>
    </source>
</reference>
<name>A0A5R9DU01_9ACTN</name>
<dbReference type="Proteomes" id="UP000305921">
    <property type="component" value="Unassembled WGS sequence"/>
</dbReference>
<dbReference type="AlphaFoldDB" id="A0A5R9DU01"/>
<dbReference type="EMBL" id="VAWE01000002">
    <property type="protein sequence ID" value="TLQ39234.1"/>
    <property type="molecule type" value="Genomic_DNA"/>
</dbReference>
<accession>A0A5R9DU01</accession>
<evidence type="ECO:0000313" key="1">
    <source>
        <dbReference type="EMBL" id="TLQ39234.1"/>
    </source>
</evidence>
<proteinExistence type="predicted"/>
<comment type="caution">
    <text evidence="1">The sequence shown here is derived from an EMBL/GenBank/DDBJ whole genome shotgun (WGS) entry which is preliminary data.</text>
</comment>
<protein>
    <submittedName>
        <fullName evidence="1">Uncharacterized protein</fullName>
    </submittedName>
</protein>
<organism evidence="1 2">
    <name type="scientific">Streptomyces marianii</name>
    <dbReference type="NCBI Taxonomy" id="1817406"/>
    <lineage>
        <taxon>Bacteria</taxon>
        <taxon>Bacillati</taxon>
        <taxon>Actinomycetota</taxon>
        <taxon>Actinomycetes</taxon>
        <taxon>Kitasatosporales</taxon>
        <taxon>Streptomycetaceae</taxon>
        <taxon>Streptomyces</taxon>
    </lineage>
</organism>
<keyword evidence="2" id="KW-1185">Reference proteome</keyword>
<gene>
    <name evidence="1" type="ORF">FEF34_38195</name>
</gene>
<sequence length="314" mass="34138">MADPQTPAPSPSLAQALSVLVSPDDDFLREAQRNDELARTLTHFDALGRGIAEALNTRDVEGGGWTHTMLPAYWGNVTVRHRDGMHFVFMHHGRSRKGPAGRRLRVETGYPHGYCGWRAEPITVSMDRAPDAIAADVLRRLMPAYKDTLREALADAHRSEAHRQARIGLNGLIEQLVPGIHGVGGVRPCDAPDRKTSFWSGRDHVPEGQYALPVGGSVTLDHDASEVEITLSHVPPALALDLLGHLRRYGVVSGQRVPVGQAPRVIAGELEPRDAVEALPPADGHARRRALHRAQGRVFPSRPVTAAVEAGPTR</sequence>
<dbReference type="RefSeq" id="WP_138058046.1">
    <property type="nucleotide sequence ID" value="NZ_VAWE01000002.1"/>
</dbReference>
<evidence type="ECO:0000313" key="2">
    <source>
        <dbReference type="Proteomes" id="UP000305921"/>
    </source>
</evidence>